<organism evidence="3 4">
    <name type="scientific">Paramecium sonneborni</name>
    <dbReference type="NCBI Taxonomy" id="65129"/>
    <lineage>
        <taxon>Eukaryota</taxon>
        <taxon>Sar</taxon>
        <taxon>Alveolata</taxon>
        <taxon>Ciliophora</taxon>
        <taxon>Intramacronucleata</taxon>
        <taxon>Oligohymenophorea</taxon>
        <taxon>Peniculida</taxon>
        <taxon>Parameciidae</taxon>
        <taxon>Paramecium</taxon>
    </lineage>
</organism>
<feature type="compositionally biased region" description="Polar residues" evidence="2">
    <location>
        <begin position="325"/>
        <end position="334"/>
    </location>
</feature>
<evidence type="ECO:0000313" key="3">
    <source>
        <dbReference type="EMBL" id="CAD8117172.1"/>
    </source>
</evidence>
<evidence type="ECO:0000256" key="2">
    <source>
        <dbReference type="SAM" id="MobiDB-lite"/>
    </source>
</evidence>
<evidence type="ECO:0000256" key="1">
    <source>
        <dbReference type="SAM" id="Coils"/>
    </source>
</evidence>
<name>A0A8S1QP15_9CILI</name>
<dbReference type="EMBL" id="CAJJDN010000113">
    <property type="protein sequence ID" value="CAD8117172.1"/>
    <property type="molecule type" value="Genomic_DNA"/>
</dbReference>
<protein>
    <submittedName>
        <fullName evidence="3">Uncharacterized protein</fullName>
    </submittedName>
</protein>
<feature type="coiled-coil region" evidence="1">
    <location>
        <begin position="123"/>
        <end position="154"/>
    </location>
</feature>
<gene>
    <name evidence="3" type="ORF">PSON_ATCC_30995.1.T1130045</name>
</gene>
<accession>A0A8S1QP15</accession>
<dbReference type="Proteomes" id="UP000692954">
    <property type="component" value="Unassembled WGS sequence"/>
</dbReference>
<keyword evidence="4" id="KW-1185">Reference proteome</keyword>
<keyword evidence="1" id="KW-0175">Coiled coil</keyword>
<reference evidence="3" key="1">
    <citation type="submission" date="2021-01" db="EMBL/GenBank/DDBJ databases">
        <authorList>
            <consortium name="Genoscope - CEA"/>
            <person name="William W."/>
        </authorList>
    </citation>
    <scope>NUCLEOTIDE SEQUENCE</scope>
</reference>
<evidence type="ECO:0000313" key="4">
    <source>
        <dbReference type="Proteomes" id="UP000692954"/>
    </source>
</evidence>
<dbReference type="AlphaFoldDB" id="A0A8S1QP15"/>
<proteinExistence type="predicted"/>
<feature type="region of interest" description="Disordered" evidence="2">
    <location>
        <begin position="320"/>
        <end position="340"/>
    </location>
</feature>
<comment type="caution">
    <text evidence="3">The sequence shown here is derived from an EMBL/GenBank/DDBJ whole genome shotgun (WGS) entry which is preliminary data.</text>
</comment>
<dbReference type="OrthoDB" id="294485at2759"/>
<sequence>MVSLNNGLNVSDVLRNMPSYTFIKTIELLESIVKQFEYDKIQSELEEESEPGKPQYDQWRRQNAQLLKEFIRIPENKIEVLVEEQYEEKRPCWDEFQPEIVQTQQEPESDLYDDHLRGQLSYREKMRKEFQDNLAQIEKEKQEERRKIRVLVDGQPDKVTYDVDGKIILKAKRVQLAPVRKIEGQQMKESAPSQTEELTVIKPKRPAFLKPKLKVFKVQPSIENGEALKIIAQQERNHIQEFMDILELKPGVFLELEHYEKGHRNKHTQAQDLPYRIQNKMDQYLASEQSQSIRLSKEEYSSITMNNSILRGSYEQSYLKKKSGGQRQNTTQKTKQSDYDDTIPKNGIVKVNDIGKFYDLLIKDSEIIEENTQSQFPNIIMDNKQSSLSIQELKSPLKSELPSIPATQFYKYLSKQQPSSLSRIDNNSVTGSVTSKLTRDRSMPDVINNMKLHQCLAAPKIGKFLGFGINQKYKF</sequence>